<keyword evidence="9 11" id="KW-0456">Lyase</keyword>
<evidence type="ECO:0000256" key="10">
    <source>
        <dbReference type="ARBA" id="ARBA00049406"/>
    </source>
</evidence>
<dbReference type="GO" id="GO:0046872">
    <property type="term" value="F:metal ion binding"/>
    <property type="evidence" value="ECO:0007669"/>
    <property type="project" value="UniProtKB-KW"/>
</dbReference>
<comment type="pathway">
    <text evidence="2">Carbohydrate biosynthesis; gluconeogenesis.</text>
</comment>
<dbReference type="EMBL" id="QOHO01000023">
    <property type="protein sequence ID" value="RFZ79495.1"/>
    <property type="molecule type" value="Genomic_DNA"/>
</dbReference>
<gene>
    <name evidence="13" type="primary">sdaAA</name>
    <name evidence="13" type="ORF">DS742_08075</name>
</gene>
<dbReference type="OrthoDB" id="9805537at2"/>
<evidence type="ECO:0000256" key="7">
    <source>
        <dbReference type="ARBA" id="ARBA00023004"/>
    </source>
</evidence>
<evidence type="ECO:0000256" key="9">
    <source>
        <dbReference type="ARBA" id="ARBA00023239"/>
    </source>
</evidence>
<evidence type="ECO:0000313" key="13">
    <source>
        <dbReference type="EMBL" id="RFZ79495.1"/>
    </source>
</evidence>
<keyword evidence="7 11" id="KW-0408">Iron</keyword>
<dbReference type="Proteomes" id="UP000260680">
    <property type="component" value="Unassembled WGS sequence"/>
</dbReference>
<keyword evidence="4 11" id="KW-0312">Gluconeogenesis</keyword>
<evidence type="ECO:0000256" key="1">
    <source>
        <dbReference type="ARBA" id="ARBA00001966"/>
    </source>
</evidence>
<keyword evidence="6 11" id="KW-0479">Metal-binding</keyword>
<comment type="catalytic activity">
    <reaction evidence="10 11">
        <text>L-serine = pyruvate + NH4(+)</text>
        <dbReference type="Rhea" id="RHEA:19169"/>
        <dbReference type="ChEBI" id="CHEBI:15361"/>
        <dbReference type="ChEBI" id="CHEBI:28938"/>
        <dbReference type="ChEBI" id="CHEBI:33384"/>
        <dbReference type="EC" id="4.3.1.17"/>
    </reaction>
</comment>
<proteinExistence type="inferred from homology"/>
<accession>A0A3E2NET2</accession>
<organism evidence="13 14">
    <name type="scientific">Lacrimispora amygdalina</name>
    <dbReference type="NCBI Taxonomy" id="253257"/>
    <lineage>
        <taxon>Bacteria</taxon>
        <taxon>Bacillati</taxon>
        <taxon>Bacillota</taxon>
        <taxon>Clostridia</taxon>
        <taxon>Lachnospirales</taxon>
        <taxon>Lachnospiraceae</taxon>
        <taxon>Lacrimispora</taxon>
    </lineage>
</organism>
<evidence type="ECO:0000256" key="4">
    <source>
        <dbReference type="ARBA" id="ARBA00022432"/>
    </source>
</evidence>
<dbReference type="GO" id="GO:0006094">
    <property type="term" value="P:gluconeogenesis"/>
    <property type="evidence" value="ECO:0007669"/>
    <property type="project" value="UniProtKB-KW"/>
</dbReference>
<evidence type="ECO:0000259" key="12">
    <source>
        <dbReference type="Pfam" id="PF03313"/>
    </source>
</evidence>
<dbReference type="GO" id="GO:0003941">
    <property type="term" value="F:L-serine ammonia-lyase activity"/>
    <property type="evidence" value="ECO:0007669"/>
    <property type="project" value="UniProtKB-UniRule"/>
</dbReference>
<evidence type="ECO:0000256" key="5">
    <source>
        <dbReference type="ARBA" id="ARBA00022485"/>
    </source>
</evidence>
<dbReference type="EC" id="4.3.1.17" evidence="11"/>
<evidence type="ECO:0000256" key="6">
    <source>
        <dbReference type="ARBA" id="ARBA00022723"/>
    </source>
</evidence>
<dbReference type="Pfam" id="PF03313">
    <property type="entry name" value="SDH_alpha"/>
    <property type="match status" value="1"/>
</dbReference>
<evidence type="ECO:0000256" key="11">
    <source>
        <dbReference type="RuleBase" id="RU366059"/>
    </source>
</evidence>
<keyword evidence="8 11" id="KW-0411">Iron-sulfur</keyword>
<protein>
    <recommendedName>
        <fullName evidence="11">L-serine dehydratase</fullName>
        <ecNumber evidence="11">4.3.1.17</ecNumber>
    </recommendedName>
</protein>
<sequence length="299" mass="30822">MKLKYNTVEELVSAASSSNKKISEIVLEQQAEDMESTTELVYATMENSFDVMRQSVISGLDETLRSPSGLSGGAAAKVKKAVDEGKNHYGHLLGNAISMALAVTEFNSCMGKIVAAPTAGSCGVIPAALISVMDEYDIPKHDIVMSLFTSSAIGMVIAKCASIAGAEGGCQAEVGSASAMAAAALTELFDGTPQMVSDSCAIALKNTMGLVCDPVAGLVEVPCIKRNAMGVANAFTASELACAGIKSVIPADEVIFAMRQVGQLMSSSLKETAEGGLAATPTGCRLCRQIFGPDSCGEE</sequence>
<dbReference type="RefSeq" id="WP_117416481.1">
    <property type="nucleotide sequence ID" value="NZ_QOHO01000023.1"/>
</dbReference>
<name>A0A3E2NET2_9FIRM</name>
<comment type="caution">
    <text evidence="13">The sequence shown here is derived from an EMBL/GenBank/DDBJ whole genome shotgun (WGS) entry which is preliminary data.</text>
</comment>
<dbReference type="InterPro" id="IPR051318">
    <property type="entry name" value="Fe-S_L-Ser"/>
</dbReference>
<evidence type="ECO:0000256" key="8">
    <source>
        <dbReference type="ARBA" id="ARBA00023014"/>
    </source>
</evidence>
<reference evidence="13 14" key="1">
    <citation type="submission" date="2018-07" db="EMBL/GenBank/DDBJ databases">
        <title>New species, Clostridium PI-S10-A1B.</title>
        <authorList>
            <person name="Krishna G."/>
            <person name="Summeta K."/>
            <person name="Shikha S."/>
            <person name="Prabhu P.B."/>
            <person name="Suresh K."/>
        </authorList>
    </citation>
    <scope>NUCLEOTIDE SEQUENCE [LARGE SCALE GENOMIC DNA]</scope>
    <source>
        <strain evidence="13 14">PI-S10-A1B</strain>
    </source>
</reference>
<dbReference type="GO" id="GO:0051539">
    <property type="term" value="F:4 iron, 4 sulfur cluster binding"/>
    <property type="evidence" value="ECO:0007669"/>
    <property type="project" value="UniProtKB-UniRule"/>
</dbReference>
<dbReference type="NCBIfam" id="TIGR00718">
    <property type="entry name" value="sda_alpha"/>
    <property type="match status" value="1"/>
</dbReference>
<dbReference type="PANTHER" id="PTHR30182">
    <property type="entry name" value="L-SERINE DEHYDRATASE"/>
    <property type="match status" value="1"/>
</dbReference>
<dbReference type="InterPro" id="IPR004642">
    <property type="entry name" value="Ser_deHydtase_asu"/>
</dbReference>
<dbReference type="AlphaFoldDB" id="A0A3E2NET2"/>
<evidence type="ECO:0000256" key="3">
    <source>
        <dbReference type="ARBA" id="ARBA00008636"/>
    </source>
</evidence>
<keyword evidence="5 11" id="KW-0004">4Fe-4S</keyword>
<dbReference type="PANTHER" id="PTHR30182:SF1">
    <property type="entry name" value="L-SERINE DEHYDRATASE 1"/>
    <property type="match status" value="1"/>
</dbReference>
<dbReference type="InterPro" id="IPR005130">
    <property type="entry name" value="Ser_deHydtase-like_asu"/>
</dbReference>
<evidence type="ECO:0000313" key="14">
    <source>
        <dbReference type="Proteomes" id="UP000260680"/>
    </source>
</evidence>
<comment type="cofactor">
    <cofactor evidence="1 11">
        <name>[4Fe-4S] cluster</name>
        <dbReference type="ChEBI" id="CHEBI:49883"/>
    </cofactor>
</comment>
<comment type="similarity">
    <text evidence="3 11">Belongs to the iron-sulfur dependent L-serine dehydratase family.</text>
</comment>
<feature type="domain" description="Serine dehydratase-like alpha subunit" evidence="12">
    <location>
        <begin position="18"/>
        <end position="278"/>
    </location>
</feature>
<evidence type="ECO:0000256" key="2">
    <source>
        <dbReference type="ARBA" id="ARBA00004742"/>
    </source>
</evidence>